<keyword evidence="7 10" id="KW-0067">ATP-binding</keyword>
<comment type="subunit">
    <text evidence="10">Monomer.</text>
</comment>
<evidence type="ECO:0000256" key="13">
    <source>
        <dbReference type="RuleBase" id="RU003785"/>
    </source>
</evidence>
<evidence type="ECO:0000256" key="9">
    <source>
        <dbReference type="ARBA" id="ARBA00049563"/>
    </source>
</evidence>
<accession>A0A653AJB3</accession>
<evidence type="ECO:0000256" key="11">
    <source>
        <dbReference type="RuleBase" id="RU003783"/>
    </source>
</evidence>
<evidence type="ECO:0000256" key="4">
    <source>
        <dbReference type="ARBA" id="ARBA00022679"/>
    </source>
</evidence>
<dbReference type="InterPro" id="IPR039657">
    <property type="entry name" value="Dimethylallyltransferase"/>
</dbReference>
<organism evidence="14">
    <name type="scientific">uncultured Paludibacter sp</name>
    <dbReference type="NCBI Taxonomy" id="497635"/>
    <lineage>
        <taxon>Bacteria</taxon>
        <taxon>Pseudomonadati</taxon>
        <taxon>Bacteroidota</taxon>
        <taxon>Bacteroidia</taxon>
        <taxon>Bacteroidales</taxon>
        <taxon>Paludibacteraceae</taxon>
        <taxon>Paludibacter</taxon>
        <taxon>environmental samples</taxon>
    </lineage>
</organism>
<evidence type="ECO:0000256" key="7">
    <source>
        <dbReference type="ARBA" id="ARBA00022840"/>
    </source>
</evidence>
<evidence type="ECO:0000256" key="5">
    <source>
        <dbReference type="ARBA" id="ARBA00022694"/>
    </source>
</evidence>
<protein>
    <recommendedName>
        <fullName evidence="10">tRNA dimethylallyltransferase</fullName>
        <ecNumber evidence="10">2.5.1.75</ecNumber>
    </recommendedName>
    <alternativeName>
        <fullName evidence="10">Dimethylallyl diphosphate:tRNA dimethylallyltransferase</fullName>
        <shortName evidence="10">DMAPP:tRNA dimethylallyltransferase</shortName>
        <shortName evidence="10">DMATase</shortName>
    </alternativeName>
    <alternativeName>
        <fullName evidence="10">Isopentenyl-diphosphate:tRNA isopentenyltransferase</fullName>
        <shortName evidence="10">IPP transferase</shortName>
        <shortName evidence="10">IPPT</shortName>
        <shortName evidence="10">IPTase</shortName>
    </alternativeName>
</protein>
<evidence type="ECO:0000256" key="6">
    <source>
        <dbReference type="ARBA" id="ARBA00022741"/>
    </source>
</evidence>
<dbReference type="GO" id="GO:0006400">
    <property type="term" value="P:tRNA modification"/>
    <property type="evidence" value="ECO:0007669"/>
    <property type="project" value="TreeGrafter"/>
</dbReference>
<keyword evidence="6 10" id="KW-0547">Nucleotide-binding</keyword>
<dbReference type="Gene3D" id="3.40.50.300">
    <property type="entry name" value="P-loop containing nucleotide triphosphate hydrolases"/>
    <property type="match status" value="1"/>
</dbReference>
<dbReference type="HAMAP" id="MF_00185">
    <property type="entry name" value="IPP_trans"/>
    <property type="match status" value="1"/>
</dbReference>
<feature type="binding site" evidence="10">
    <location>
        <begin position="30"/>
        <end position="37"/>
    </location>
    <ligand>
        <name>ATP</name>
        <dbReference type="ChEBI" id="CHEBI:30616"/>
    </ligand>
</feature>
<dbReference type="AlphaFoldDB" id="A0A653AJB3"/>
<dbReference type="EMBL" id="UPXZ01000039">
    <property type="protein sequence ID" value="VBB48149.1"/>
    <property type="molecule type" value="Genomic_DNA"/>
</dbReference>
<dbReference type="InterPro" id="IPR018022">
    <property type="entry name" value="IPT"/>
</dbReference>
<reference evidence="14" key="1">
    <citation type="submission" date="2018-07" db="EMBL/GenBank/DDBJ databases">
        <authorList>
            <consortium name="Genoscope - CEA"/>
            <person name="William W."/>
        </authorList>
    </citation>
    <scope>NUCLEOTIDE SEQUENCE</scope>
    <source>
        <strain evidence="14">IK1</strain>
    </source>
</reference>
<dbReference type="Gene3D" id="1.10.20.140">
    <property type="match status" value="1"/>
</dbReference>
<evidence type="ECO:0000313" key="14">
    <source>
        <dbReference type="EMBL" id="VBB48149.1"/>
    </source>
</evidence>
<dbReference type="Pfam" id="PF01715">
    <property type="entry name" value="IPPT"/>
    <property type="match status" value="1"/>
</dbReference>
<keyword evidence="5 10" id="KW-0819">tRNA processing</keyword>
<evidence type="ECO:0000256" key="8">
    <source>
        <dbReference type="ARBA" id="ARBA00022842"/>
    </source>
</evidence>
<evidence type="ECO:0000256" key="2">
    <source>
        <dbReference type="ARBA" id="ARBA00003213"/>
    </source>
</evidence>
<dbReference type="PANTHER" id="PTHR11088">
    <property type="entry name" value="TRNA DIMETHYLALLYLTRANSFERASE"/>
    <property type="match status" value="1"/>
</dbReference>
<comment type="function">
    <text evidence="2 10 12">Catalyzes the transfer of a dimethylallyl group onto the adenine at position 37 in tRNAs that read codons beginning with uridine, leading to the formation of N6-(dimethylallyl)adenosine (i(6)A).</text>
</comment>
<gene>
    <name evidence="10 14" type="primary">miaA</name>
    <name evidence="14" type="ORF">TRIP_D440167</name>
</gene>
<dbReference type="SUPFAM" id="SSF52540">
    <property type="entry name" value="P-loop containing nucleoside triphosphate hydrolases"/>
    <property type="match status" value="2"/>
</dbReference>
<evidence type="ECO:0000256" key="1">
    <source>
        <dbReference type="ARBA" id="ARBA00001946"/>
    </source>
</evidence>
<dbReference type="InterPro" id="IPR027417">
    <property type="entry name" value="P-loop_NTPase"/>
</dbReference>
<comment type="similarity">
    <text evidence="3 10 13">Belongs to the IPP transferase family.</text>
</comment>
<dbReference type="GO" id="GO:0005524">
    <property type="term" value="F:ATP binding"/>
    <property type="evidence" value="ECO:0007669"/>
    <property type="project" value="UniProtKB-UniRule"/>
</dbReference>
<keyword evidence="4 10" id="KW-0808">Transferase</keyword>
<keyword evidence="8 10" id="KW-0460">Magnesium</keyword>
<proteinExistence type="inferred from homology"/>
<feature type="region of interest" description="Interaction with substrate tRNA" evidence="10">
    <location>
        <begin position="55"/>
        <end position="58"/>
    </location>
</feature>
<feature type="site" description="Interaction with substrate tRNA" evidence="10">
    <location>
        <position position="143"/>
    </location>
</feature>
<feature type="binding site" evidence="10">
    <location>
        <begin position="32"/>
        <end position="37"/>
    </location>
    <ligand>
        <name>substrate</name>
    </ligand>
</feature>
<sequence>MAGRETRCFLRSFDFKLLFLKLKTLIVILGPTGVGKTDISLHLAEKYRCPIISSDSRQIFKELKIGTAAPAEEEFKRVKHYFIGTHSIFDTYSAGRYEEDAIKLLNKLFKMHDVVLLVGGSMMYIDAVCNGMDNIPQVKSEIRRFWQKEYAEKGLEFIQNELKRLDEKHYSEVDLKNPKRILHALEICTQTGKTFSEFRTGHRKQRDFNIIKIGLNRPRTELYERINQRVDMMMQQGLLDEARPLYPYKHLNTLNTVGYKELYKYLDGDWTLDFAVNMIKQDSRHYAKRQLTWFNRDTEIHWFHPEEEEKIISFIDEKLK</sequence>
<comment type="cofactor">
    <cofactor evidence="1 10">
        <name>Mg(2+)</name>
        <dbReference type="ChEBI" id="CHEBI:18420"/>
    </cofactor>
</comment>
<dbReference type="GO" id="GO:0052381">
    <property type="term" value="F:tRNA dimethylallyltransferase activity"/>
    <property type="evidence" value="ECO:0007669"/>
    <property type="project" value="UniProtKB-UniRule"/>
</dbReference>
<dbReference type="NCBIfam" id="TIGR00174">
    <property type="entry name" value="miaA"/>
    <property type="match status" value="1"/>
</dbReference>
<dbReference type="PANTHER" id="PTHR11088:SF60">
    <property type="entry name" value="TRNA DIMETHYLALLYLTRANSFERASE"/>
    <property type="match status" value="1"/>
</dbReference>
<dbReference type="EC" id="2.5.1.75" evidence="10"/>
<evidence type="ECO:0000256" key="10">
    <source>
        <dbReference type="HAMAP-Rule" id="MF_00185"/>
    </source>
</evidence>
<feature type="site" description="Interaction with substrate tRNA" evidence="10">
    <location>
        <position position="121"/>
    </location>
</feature>
<evidence type="ECO:0000256" key="3">
    <source>
        <dbReference type="ARBA" id="ARBA00005842"/>
    </source>
</evidence>
<evidence type="ECO:0000256" key="12">
    <source>
        <dbReference type="RuleBase" id="RU003784"/>
    </source>
</evidence>
<comment type="catalytic activity">
    <reaction evidence="9 10 11">
        <text>adenosine(37) in tRNA + dimethylallyl diphosphate = N(6)-dimethylallyladenosine(37) in tRNA + diphosphate</text>
        <dbReference type="Rhea" id="RHEA:26482"/>
        <dbReference type="Rhea" id="RHEA-COMP:10162"/>
        <dbReference type="Rhea" id="RHEA-COMP:10375"/>
        <dbReference type="ChEBI" id="CHEBI:33019"/>
        <dbReference type="ChEBI" id="CHEBI:57623"/>
        <dbReference type="ChEBI" id="CHEBI:74411"/>
        <dbReference type="ChEBI" id="CHEBI:74415"/>
        <dbReference type="EC" id="2.5.1.75"/>
    </reaction>
</comment>
<comment type="caution">
    <text evidence="10">Lacks conserved residue(s) required for the propagation of feature annotation.</text>
</comment>
<name>A0A653AJB3_9BACT</name>